<evidence type="ECO:0000313" key="2">
    <source>
        <dbReference type="Proteomes" id="UP000014073"/>
    </source>
</evidence>
<evidence type="ECO:0000313" key="1">
    <source>
        <dbReference type="EMBL" id="EEF74955.1"/>
    </source>
</evidence>
<protein>
    <submittedName>
        <fullName evidence="1">Uncharacterized protein</fullName>
    </submittedName>
</protein>
<comment type="caution">
    <text evidence="1">The sequence shown here is derived from an EMBL/GenBank/DDBJ whole genome shotgun (WGS) entry which is preliminary data.</text>
</comment>
<reference evidence="1 2" key="1">
    <citation type="submission" date="2008-12" db="EMBL/GenBank/DDBJ databases">
        <authorList>
            <person name="Fulton L."/>
            <person name="Clifton S."/>
            <person name="Fulton B."/>
            <person name="Xu J."/>
            <person name="Minx P."/>
            <person name="Pepin K.H."/>
            <person name="Johnson M."/>
            <person name="Bhonagiri V."/>
            <person name="Nash W.E."/>
            <person name="Mardis E.R."/>
            <person name="Wilson R.K."/>
        </authorList>
    </citation>
    <scope>NUCLEOTIDE SEQUENCE [LARGE SCALE GENOMIC DNA]</scope>
    <source>
        <strain evidence="1 2">DSM 18228</strain>
    </source>
</reference>
<sequence length="63" mass="7181">MSAGCRDIVRSLRPNRAVVEAESCGRCSRIVLLDKTALNAFLPEGWLFEDEETKLLSKRFIIR</sequence>
<dbReference type="EMBL" id="ACBW01000030">
    <property type="protein sequence ID" value="EEF74955.1"/>
    <property type="molecule type" value="Genomic_DNA"/>
</dbReference>
<dbReference type="AlphaFoldDB" id="S0F4Z5"/>
<proteinExistence type="predicted"/>
<dbReference type="Proteomes" id="UP000014073">
    <property type="component" value="Unassembled WGS sequence"/>
</dbReference>
<keyword evidence="2" id="KW-1185">Reference proteome</keyword>
<dbReference type="HOGENOM" id="CLU_2876316_0_0_10"/>
<dbReference type="STRING" id="547042.BACCOPRO_00437"/>
<gene>
    <name evidence="1" type="ORF">BACCOPRO_00437</name>
</gene>
<organism evidence="1 2">
    <name type="scientific">Phocaeicola coprophilus DSM 18228 = JCM 13818</name>
    <dbReference type="NCBI Taxonomy" id="547042"/>
    <lineage>
        <taxon>Bacteria</taxon>
        <taxon>Pseudomonadati</taxon>
        <taxon>Bacteroidota</taxon>
        <taxon>Bacteroidia</taxon>
        <taxon>Bacteroidales</taxon>
        <taxon>Bacteroidaceae</taxon>
        <taxon>Phocaeicola</taxon>
    </lineage>
</organism>
<name>S0F4Z5_9BACT</name>
<accession>S0F4Z5</accession>